<organism evidence="5">
    <name type="scientific">Anopheles coluzzii</name>
    <name type="common">African malaria mosquito</name>
    <dbReference type="NCBI Taxonomy" id="1518534"/>
    <lineage>
        <taxon>Eukaryota</taxon>
        <taxon>Metazoa</taxon>
        <taxon>Ecdysozoa</taxon>
        <taxon>Arthropoda</taxon>
        <taxon>Hexapoda</taxon>
        <taxon>Insecta</taxon>
        <taxon>Pterygota</taxon>
        <taxon>Neoptera</taxon>
        <taxon>Endopterygota</taxon>
        <taxon>Diptera</taxon>
        <taxon>Nematocera</taxon>
        <taxon>Culicoidea</taxon>
        <taxon>Culicidae</taxon>
        <taxon>Anophelinae</taxon>
        <taxon>Anopheles</taxon>
    </lineage>
</organism>
<reference evidence="5" key="1">
    <citation type="submission" date="2022-08" db="UniProtKB">
        <authorList>
            <consortium name="EnsemblMetazoa"/>
        </authorList>
    </citation>
    <scope>IDENTIFICATION</scope>
</reference>
<dbReference type="GO" id="GO:0030686">
    <property type="term" value="C:90S preribosome"/>
    <property type="evidence" value="ECO:0007669"/>
    <property type="project" value="InterPro"/>
</dbReference>
<protein>
    <submittedName>
        <fullName evidence="5">Uncharacterized protein</fullName>
    </submittedName>
</protein>
<dbReference type="GO" id="GO:0005730">
    <property type="term" value="C:nucleolus"/>
    <property type="evidence" value="ECO:0007669"/>
    <property type="project" value="UniProtKB-SubCell"/>
</dbReference>
<evidence type="ECO:0000256" key="4">
    <source>
        <dbReference type="SAM" id="MobiDB-lite"/>
    </source>
</evidence>
<dbReference type="GO" id="GO:0000462">
    <property type="term" value="P:maturation of SSU-rRNA from tricistronic rRNA transcript (SSU-rRNA, 5.8S rRNA, LSU-rRNA)"/>
    <property type="evidence" value="ECO:0007669"/>
    <property type="project" value="InterPro"/>
</dbReference>
<dbReference type="VEuPathDB" id="VectorBase:ACON2_042504"/>
<feature type="compositionally biased region" description="Low complexity" evidence="4">
    <location>
        <begin position="118"/>
        <end position="128"/>
    </location>
</feature>
<evidence type="ECO:0000313" key="5">
    <source>
        <dbReference type="EnsemblMetazoa" id="ACOM039450-PA.1"/>
    </source>
</evidence>
<dbReference type="Pfam" id="PF15341">
    <property type="entry name" value="SLX9"/>
    <property type="match status" value="1"/>
</dbReference>
<feature type="region of interest" description="Disordered" evidence="4">
    <location>
        <begin position="220"/>
        <end position="245"/>
    </location>
</feature>
<dbReference type="AlphaFoldDB" id="A0A8W7PXI3"/>
<dbReference type="GO" id="GO:0030688">
    <property type="term" value="C:preribosome, small subunit precursor"/>
    <property type="evidence" value="ECO:0007669"/>
    <property type="project" value="InterPro"/>
</dbReference>
<dbReference type="InterPro" id="IPR028160">
    <property type="entry name" value="Slx9-like"/>
</dbReference>
<evidence type="ECO:0000256" key="2">
    <source>
        <dbReference type="ARBA" id="ARBA00011022"/>
    </source>
</evidence>
<feature type="region of interest" description="Disordered" evidence="4">
    <location>
        <begin position="49"/>
        <end position="138"/>
    </location>
</feature>
<accession>A0A8W7PXI3</accession>
<name>A0A8W7PXI3_ANOCL</name>
<sequence length="290" mass="33097">MPLSIWLDSISSERWEDVWLRWAGSESSAASSGLSQHPKSLKSLQKKMGKINKKLPKPKLIAKPSDDSGKVKGPFPIYRSTPVQLNGPEPTSFKIVETKPKQKHGNAPKRTPAEKSATKPSATTPPAAQELEDEEGVKTKKLRKLAISRLSKKEKKQFRKEEMLKKVQLTKQAFKQDKERKKREQTAVTGDMRPLLDALPSLDSLFEVKTAATVMKTGVPKYDRKAEPKTKKERRTQRMKQRKKEFLKRCSTIKRVLNDTTFKKDPKKMIADHIRNTRREQLELLMKGAS</sequence>
<proteinExistence type="inferred from homology"/>
<evidence type="ECO:0000256" key="3">
    <source>
        <dbReference type="ARBA" id="ARBA00023242"/>
    </source>
</evidence>
<dbReference type="EnsemblMetazoa" id="ACOM039450-RA">
    <property type="protein sequence ID" value="ACOM039450-PA.1"/>
    <property type="gene ID" value="ACOM039450"/>
</dbReference>
<dbReference type="PANTHER" id="PTHR31109:SF2">
    <property type="entry name" value="RIBOSOME BIOGENESIS PROTEIN SLX9 HOMOLOG"/>
    <property type="match status" value="1"/>
</dbReference>
<feature type="compositionally biased region" description="Basic residues" evidence="4">
    <location>
        <begin position="231"/>
        <end position="245"/>
    </location>
</feature>
<feature type="compositionally biased region" description="Basic and acidic residues" evidence="4">
    <location>
        <begin position="221"/>
        <end position="230"/>
    </location>
</feature>
<dbReference type="PANTHER" id="PTHR31109">
    <property type="entry name" value="PROTEIN FAM207A"/>
    <property type="match status" value="1"/>
</dbReference>
<keyword evidence="3" id="KW-0539">Nucleus</keyword>
<comment type="subcellular location">
    <subcellularLocation>
        <location evidence="1">Nucleus</location>
        <location evidence="1">Nucleolus</location>
    </subcellularLocation>
</comment>
<comment type="similarity">
    <text evidence="2">Belongs to the SLX9 family.</text>
</comment>
<dbReference type="Proteomes" id="UP000075882">
    <property type="component" value="Unassembled WGS sequence"/>
</dbReference>
<evidence type="ECO:0000256" key="1">
    <source>
        <dbReference type="ARBA" id="ARBA00004604"/>
    </source>
</evidence>